<dbReference type="PANTHER" id="PTHR34256">
    <property type="entry name" value="UPF0561 PROTEIN C2ORF68"/>
    <property type="match status" value="1"/>
</dbReference>
<proteinExistence type="inferred from homology"/>
<accession>A0AA36G4P4</accession>
<dbReference type="EMBL" id="CATQJA010002640">
    <property type="protein sequence ID" value="CAJ0575729.1"/>
    <property type="molecule type" value="Genomic_DNA"/>
</dbReference>
<dbReference type="Proteomes" id="UP001177023">
    <property type="component" value="Unassembled WGS sequence"/>
</dbReference>
<evidence type="ECO:0000313" key="3">
    <source>
        <dbReference type="Proteomes" id="UP001177023"/>
    </source>
</evidence>
<dbReference type="AlphaFoldDB" id="A0AA36G4P4"/>
<evidence type="ECO:0000313" key="2">
    <source>
        <dbReference type="EMBL" id="CAJ0575729.1"/>
    </source>
</evidence>
<reference evidence="2" key="1">
    <citation type="submission" date="2023-06" db="EMBL/GenBank/DDBJ databases">
        <authorList>
            <person name="Delattre M."/>
        </authorList>
    </citation>
    <scope>NUCLEOTIDE SEQUENCE</scope>
    <source>
        <strain evidence="2">AF72</strain>
    </source>
</reference>
<sequence length="199" mass="22287">MMMSLVALCMEKVLLKTSGDTFLAGVSFMYAADLAPDRITVQRTHSGKYVMMFHSKCDVRPFAANYISFDRVLQGLAHLSAWHLKSIEFIDIQFRSSDMPLLEKSIEQVGAELVMLRNCTYPGILHGEESQKLLSILNRNKEGVVCEYGNARLKLRLSPRPNPIPVIPGLGQQNYLDEAVVLMLAAAAGQRVPNHRARR</sequence>
<dbReference type="PANTHER" id="PTHR34256:SF1">
    <property type="entry name" value="UPF0561 PROTEIN C2ORF68"/>
    <property type="match status" value="1"/>
</dbReference>
<feature type="non-terminal residue" evidence="2">
    <location>
        <position position="1"/>
    </location>
</feature>
<comment type="similarity">
    <text evidence="1">Belongs to the UPF0561 family.</text>
</comment>
<organism evidence="2 3">
    <name type="scientific">Mesorhabditis spiculigera</name>
    <dbReference type="NCBI Taxonomy" id="96644"/>
    <lineage>
        <taxon>Eukaryota</taxon>
        <taxon>Metazoa</taxon>
        <taxon>Ecdysozoa</taxon>
        <taxon>Nematoda</taxon>
        <taxon>Chromadorea</taxon>
        <taxon>Rhabditida</taxon>
        <taxon>Rhabditina</taxon>
        <taxon>Rhabditomorpha</taxon>
        <taxon>Rhabditoidea</taxon>
        <taxon>Rhabditidae</taxon>
        <taxon>Mesorhabditinae</taxon>
        <taxon>Mesorhabditis</taxon>
    </lineage>
</organism>
<keyword evidence="3" id="KW-1185">Reference proteome</keyword>
<gene>
    <name evidence="2" type="ORF">MSPICULIGERA_LOCUS14036</name>
</gene>
<name>A0AA36G4P4_9BILA</name>
<dbReference type="InterPro" id="IPR018888">
    <property type="entry name" value="UPF0561"/>
</dbReference>
<evidence type="ECO:0000256" key="1">
    <source>
        <dbReference type="ARBA" id="ARBA00006905"/>
    </source>
</evidence>
<protein>
    <submittedName>
        <fullName evidence="2">Uncharacterized protein</fullName>
    </submittedName>
</protein>
<comment type="caution">
    <text evidence="2">The sequence shown here is derived from an EMBL/GenBank/DDBJ whole genome shotgun (WGS) entry which is preliminary data.</text>
</comment>